<dbReference type="HAMAP" id="MF_01974">
    <property type="entry name" value="MetAP_1"/>
    <property type="match status" value="1"/>
</dbReference>
<dbReference type="InterPro" id="IPR002467">
    <property type="entry name" value="Pept_M24A_MAP1"/>
</dbReference>
<comment type="function">
    <text evidence="1 6">Removes the N-terminal methionine from nascent proteins. The N-terminal methionine is often cleaved when the second residue in the primary sequence is small and uncharged (Met-Ala-, Cys, Gly, Pro, Ser, Thr, or Val). Requires deformylation of the N(alpha)-formylated initiator methionine before it can be hydrolyzed.</text>
</comment>
<evidence type="ECO:0000256" key="7">
    <source>
        <dbReference type="RuleBase" id="RU003653"/>
    </source>
</evidence>
<feature type="binding site" evidence="6">
    <location>
        <position position="233"/>
    </location>
    <ligand>
        <name>a divalent metal cation</name>
        <dbReference type="ChEBI" id="CHEBI:60240"/>
        <label>1</label>
    </ligand>
</feature>
<keyword evidence="5 6" id="KW-0378">Hydrolase</keyword>
<name>A0A7G7G7Q5_9BACT</name>
<dbReference type="KEGG" id="aswu:HUW51_10790"/>
<comment type="subunit">
    <text evidence="6">Monomer.</text>
</comment>
<feature type="binding site" evidence="6">
    <location>
        <position position="94"/>
    </location>
    <ligand>
        <name>a divalent metal cation</name>
        <dbReference type="ChEBI" id="CHEBI:60240"/>
        <label>1</label>
    </ligand>
</feature>
<dbReference type="Pfam" id="PF00557">
    <property type="entry name" value="Peptidase_M24"/>
    <property type="match status" value="1"/>
</dbReference>
<evidence type="ECO:0000313" key="10">
    <source>
        <dbReference type="Proteomes" id="UP000515237"/>
    </source>
</evidence>
<sequence length="254" mass="27906">MSITKEAELTGMKIISEVVATALREMREYTRVGMTTKEIDEFGGQIIKKLGANSAPALTYNFPGWTCISVNNEIAHGIPSATRVLQEGDLINIDVSAELNGFWADNGGSFILGEDINHHQPLVDASKQILAKAINSIKGGMRVAELGRLIETEAKKSGYKVIKNLTGHGIGRKLHEEPGEIANYYDRFNFTRFKKNSVIAVETFISTHSTYAETENDGWTLVGNKGGFVAQHEHTLVITDGKPLVLTEMNGIWN</sequence>
<dbReference type="InterPro" id="IPR036005">
    <property type="entry name" value="Creatinase/aminopeptidase-like"/>
</dbReference>
<dbReference type="PANTHER" id="PTHR43330:SF13">
    <property type="entry name" value="METHIONINE AMINOPEPTIDASE 2"/>
    <property type="match status" value="1"/>
</dbReference>
<dbReference type="GO" id="GO:0004239">
    <property type="term" value="F:initiator methionyl aminopeptidase activity"/>
    <property type="evidence" value="ECO:0007669"/>
    <property type="project" value="UniProtKB-UniRule"/>
</dbReference>
<organism evidence="9 10">
    <name type="scientific">Adhaeribacter swui</name>
    <dbReference type="NCBI Taxonomy" id="2086471"/>
    <lineage>
        <taxon>Bacteria</taxon>
        <taxon>Pseudomonadati</taxon>
        <taxon>Bacteroidota</taxon>
        <taxon>Cytophagia</taxon>
        <taxon>Cytophagales</taxon>
        <taxon>Hymenobacteraceae</taxon>
        <taxon>Adhaeribacter</taxon>
    </lineage>
</organism>
<dbReference type="Proteomes" id="UP000515237">
    <property type="component" value="Chromosome"/>
</dbReference>
<dbReference type="EMBL" id="CP055156">
    <property type="protein sequence ID" value="QNF33189.1"/>
    <property type="molecule type" value="Genomic_DNA"/>
</dbReference>
<comment type="cofactor">
    <cofactor evidence="6">
        <name>Co(2+)</name>
        <dbReference type="ChEBI" id="CHEBI:48828"/>
    </cofactor>
    <cofactor evidence="6">
        <name>Zn(2+)</name>
        <dbReference type="ChEBI" id="CHEBI:29105"/>
    </cofactor>
    <cofactor evidence="6">
        <name>Mn(2+)</name>
        <dbReference type="ChEBI" id="CHEBI:29035"/>
    </cofactor>
    <cofactor evidence="6">
        <name>Fe(2+)</name>
        <dbReference type="ChEBI" id="CHEBI:29033"/>
    </cofactor>
    <text evidence="6">Binds 2 divalent metal cations per subunit. Has a high-affinity and a low affinity metal-binding site. The true nature of the physiological cofactor is under debate. The enzyme is active with cobalt, zinc, manganese or divalent iron ions. Most likely, methionine aminopeptidases function as mononuclear Fe(2+)-metalloproteases under physiological conditions, and the catalytically relevant metal-binding site has been assigned to the histidine-containing high-affinity site.</text>
</comment>
<dbReference type="InterPro" id="IPR001714">
    <property type="entry name" value="Pept_M24_MAP"/>
</dbReference>
<dbReference type="Gene3D" id="3.90.230.10">
    <property type="entry name" value="Creatinase/methionine aminopeptidase superfamily"/>
    <property type="match status" value="1"/>
</dbReference>
<evidence type="ECO:0000256" key="2">
    <source>
        <dbReference type="ARBA" id="ARBA00022438"/>
    </source>
</evidence>
<dbReference type="EC" id="3.4.11.18" evidence="6 7"/>
<keyword evidence="4 6" id="KW-0479">Metal-binding</keyword>
<dbReference type="GO" id="GO:0046872">
    <property type="term" value="F:metal ion binding"/>
    <property type="evidence" value="ECO:0007669"/>
    <property type="project" value="UniProtKB-UniRule"/>
</dbReference>
<comment type="similarity">
    <text evidence="6">Belongs to the peptidase M24A family. Methionine aminopeptidase type 1 subfamily.</text>
</comment>
<dbReference type="GO" id="GO:0006508">
    <property type="term" value="P:proteolysis"/>
    <property type="evidence" value="ECO:0007669"/>
    <property type="project" value="UniProtKB-KW"/>
</dbReference>
<evidence type="ECO:0000259" key="8">
    <source>
        <dbReference type="Pfam" id="PF00557"/>
    </source>
</evidence>
<dbReference type="InterPro" id="IPR000994">
    <property type="entry name" value="Pept_M24"/>
</dbReference>
<keyword evidence="2 6" id="KW-0031">Aminopeptidase</keyword>
<evidence type="ECO:0000256" key="6">
    <source>
        <dbReference type="HAMAP-Rule" id="MF_01974"/>
    </source>
</evidence>
<gene>
    <name evidence="6 9" type="primary">map</name>
    <name evidence="9" type="ORF">HUW51_10790</name>
</gene>
<dbReference type="GO" id="GO:0070006">
    <property type="term" value="F:metalloaminopeptidase activity"/>
    <property type="evidence" value="ECO:0007669"/>
    <property type="project" value="UniProtKB-UniRule"/>
</dbReference>
<dbReference type="RefSeq" id="WP_185274041.1">
    <property type="nucleotide sequence ID" value="NZ_CP055156.1"/>
</dbReference>
<feature type="binding site" evidence="6">
    <location>
        <position position="202"/>
    </location>
    <ligand>
        <name>a divalent metal cation</name>
        <dbReference type="ChEBI" id="CHEBI:60240"/>
        <label>2</label>
        <note>catalytic</note>
    </ligand>
</feature>
<evidence type="ECO:0000256" key="1">
    <source>
        <dbReference type="ARBA" id="ARBA00002521"/>
    </source>
</evidence>
<evidence type="ECO:0000256" key="3">
    <source>
        <dbReference type="ARBA" id="ARBA00022670"/>
    </source>
</evidence>
<dbReference type="PRINTS" id="PR00599">
    <property type="entry name" value="MAPEPTIDASE"/>
</dbReference>
<dbReference type="AlphaFoldDB" id="A0A7G7G7Q5"/>
<comment type="catalytic activity">
    <reaction evidence="6 7">
        <text>Release of N-terminal amino acids, preferentially methionine, from peptides and arylamides.</text>
        <dbReference type="EC" id="3.4.11.18"/>
    </reaction>
</comment>
<protein>
    <recommendedName>
        <fullName evidence="6 7">Methionine aminopeptidase</fullName>
        <shortName evidence="6">MAP</shortName>
        <shortName evidence="6">MetAP</shortName>
        <ecNumber evidence="6 7">3.4.11.18</ecNumber>
    </recommendedName>
    <alternativeName>
        <fullName evidence="6">Peptidase M</fullName>
    </alternativeName>
</protein>
<feature type="binding site" evidence="6">
    <location>
        <position position="76"/>
    </location>
    <ligand>
        <name>substrate</name>
    </ligand>
</feature>
<dbReference type="CDD" id="cd01086">
    <property type="entry name" value="MetAP1"/>
    <property type="match status" value="1"/>
</dbReference>
<reference evidence="9 10" key="1">
    <citation type="journal article" date="2018" name="Int. J. Syst. Evol. Microbiol.">
        <title>Adhaeribacter swui sp. nov., isolated from wet mud.</title>
        <authorList>
            <person name="Kim D.U."/>
            <person name="Kim K.W."/>
            <person name="Kang M.S."/>
            <person name="Kim J.Y."/>
            <person name="Jang J.H."/>
            <person name="Kim M.K."/>
        </authorList>
    </citation>
    <scope>NUCLEOTIDE SEQUENCE [LARGE SCALE GENOMIC DNA]</scope>
    <source>
        <strain evidence="9 10">KCTC 52873</strain>
    </source>
</reference>
<feature type="domain" description="Peptidase M24" evidence="8">
    <location>
        <begin position="11"/>
        <end position="240"/>
    </location>
</feature>
<feature type="binding site" evidence="6">
    <location>
        <position position="105"/>
    </location>
    <ligand>
        <name>a divalent metal cation</name>
        <dbReference type="ChEBI" id="CHEBI:60240"/>
        <label>1</label>
    </ligand>
</feature>
<dbReference type="SUPFAM" id="SSF55920">
    <property type="entry name" value="Creatinase/aminopeptidase"/>
    <property type="match status" value="1"/>
</dbReference>
<dbReference type="NCBIfam" id="TIGR00500">
    <property type="entry name" value="met_pdase_I"/>
    <property type="match status" value="1"/>
</dbReference>
<feature type="binding site" evidence="6">
    <location>
        <position position="105"/>
    </location>
    <ligand>
        <name>a divalent metal cation</name>
        <dbReference type="ChEBI" id="CHEBI:60240"/>
        <label>2</label>
        <note>catalytic</note>
    </ligand>
</feature>
<keyword evidence="3 6" id="KW-0645">Protease</keyword>
<feature type="binding site" evidence="6">
    <location>
        <position position="175"/>
    </location>
    <ligand>
        <name>substrate</name>
    </ligand>
</feature>
<evidence type="ECO:0000256" key="5">
    <source>
        <dbReference type="ARBA" id="ARBA00022801"/>
    </source>
</evidence>
<keyword evidence="10" id="KW-1185">Reference proteome</keyword>
<accession>A0A7G7G7Q5</accession>
<feature type="binding site" evidence="6">
    <location>
        <position position="233"/>
    </location>
    <ligand>
        <name>a divalent metal cation</name>
        <dbReference type="ChEBI" id="CHEBI:60240"/>
        <label>2</label>
        <note>catalytic</note>
    </ligand>
</feature>
<feature type="binding site" evidence="6">
    <location>
        <position position="168"/>
    </location>
    <ligand>
        <name>a divalent metal cation</name>
        <dbReference type="ChEBI" id="CHEBI:60240"/>
        <label>2</label>
        <note>catalytic</note>
    </ligand>
</feature>
<proteinExistence type="inferred from homology"/>
<evidence type="ECO:0000256" key="4">
    <source>
        <dbReference type="ARBA" id="ARBA00022723"/>
    </source>
</evidence>
<evidence type="ECO:0000313" key="9">
    <source>
        <dbReference type="EMBL" id="QNF33189.1"/>
    </source>
</evidence>
<dbReference type="PANTHER" id="PTHR43330">
    <property type="entry name" value="METHIONINE AMINOPEPTIDASE"/>
    <property type="match status" value="1"/>
</dbReference>